<reference evidence="1" key="1">
    <citation type="submission" date="2020-12" db="EMBL/GenBank/DDBJ databases">
        <title>Bacterial novel species Flavobacterium sp. SE-1-e isolated from soil.</title>
        <authorList>
            <person name="Jung H.-Y."/>
        </authorList>
    </citation>
    <scope>NUCLEOTIDE SEQUENCE</scope>
    <source>
        <strain evidence="1">SE-1-e</strain>
    </source>
</reference>
<sequence>MTPKTIIEKQITELSSNLKPITSQTQSWAEKNIFLKWAVLSRGKFHCLECAHSWKPDSQRQSCQKYINCTACQGRLKMHQYNQVHFKEIEYFSILQTCGGFQVVRIICSYKHMKKNFQPSYFHKEVMQHWISADGEVRTMSLSTNVLAQVYDQWKFYSPLEVRPKDFQGGQKYRINPYKIYPKMKVLPILKRNGFKTSVHGIAPQILFTALLKDPVSETLLKSAQNSLLKHYLTSHEQHLRENWQAVKTCLKHHYKIQDIKIWEDYITLLRWFKKDLTSPALVCPQNLDDAHDRLVAKKRDIQRRKHLAQLRAEIQQAEPIYENDKKQFLGLSFTDNDLTVKVLDRVQDFLTEGDTLHHCVFTNEYFKKKDSLILSAQIENKPIETIEISLSKMEIIQCRGNRNKATKHHSRILRIIHKNLPEIAKRLKKQKKQTASA</sequence>
<keyword evidence="2" id="KW-1185">Reference proteome</keyword>
<gene>
    <name evidence="1" type="ORF">I5M07_02250</name>
</gene>
<comment type="caution">
    <text evidence="1">The sequence shown here is derived from an EMBL/GenBank/DDBJ whole genome shotgun (WGS) entry which is preliminary data.</text>
</comment>
<dbReference type="EMBL" id="JAEHFV010000001">
    <property type="protein sequence ID" value="MBK0368643.1"/>
    <property type="molecule type" value="Genomic_DNA"/>
</dbReference>
<evidence type="ECO:0000313" key="1">
    <source>
        <dbReference type="EMBL" id="MBK0368643.1"/>
    </source>
</evidence>
<name>A0A934UIP1_9FLAO</name>
<proteinExistence type="predicted"/>
<protein>
    <submittedName>
        <fullName evidence="1">PcfJ domain-containing protein</fullName>
    </submittedName>
</protein>
<dbReference type="RefSeq" id="WP_200104564.1">
    <property type="nucleotide sequence ID" value="NZ_JAEHFV010000001.1"/>
</dbReference>
<accession>A0A934UIP1</accession>
<dbReference type="Pfam" id="PF14284">
    <property type="entry name" value="PcfJ"/>
    <property type="match status" value="1"/>
</dbReference>
<dbReference type="AlphaFoldDB" id="A0A934UIP1"/>
<dbReference type="Proteomes" id="UP000609172">
    <property type="component" value="Unassembled WGS sequence"/>
</dbReference>
<evidence type="ECO:0000313" key="2">
    <source>
        <dbReference type="Proteomes" id="UP000609172"/>
    </source>
</evidence>
<organism evidence="1 2">
    <name type="scientific">Flavobacterium agrisoli</name>
    <dbReference type="NCBI Taxonomy" id="2793066"/>
    <lineage>
        <taxon>Bacteria</taxon>
        <taxon>Pseudomonadati</taxon>
        <taxon>Bacteroidota</taxon>
        <taxon>Flavobacteriia</taxon>
        <taxon>Flavobacteriales</taxon>
        <taxon>Flavobacteriaceae</taxon>
        <taxon>Flavobacterium</taxon>
    </lineage>
</organism>
<dbReference type="InterPro" id="IPR025586">
    <property type="entry name" value="PcfJ"/>
</dbReference>